<dbReference type="AlphaFoldDB" id="A0A9D9N6M7"/>
<dbReference type="SUPFAM" id="SSF48008">
    <property type="entry name" value="GntR ligand-binding domain-like"/>
    <property type="match status" value="1"/>
</dbReference>
<dbReference type="SUPFAM" id="SSF46785">
    <property type="entry name" value="Winged helix' DNA-binding domain"/>
    <property type="match status" value="1"/>
</dbReference>
<evidence type="ECO:0000256" key="2">
    <source>
        <dbReference type="ARBA" id="ARBA00023125"/>
    </source>
</evidence>
<evidence type="ECO:0000313" key="6">
    <source>
        <dbReference type="Proteomes" id="UP000823618"/>
    </source>
</evidence>
<dbReference type="Gene3D" id="1.10.10.10">
    <property type="entry name" value="Winged helix-like DNA-binding domain superfamily/Winged helix DNA-binding domain"/>
    <property type="match status" value="1"/>
</dbReference>
<dbReference type="Proteomes" id="UP000823618">
    <property type="component" value="Unassembled WGS sequence"/>
</dbReference>
<evidence type="ECO:0000313" key="5">
    <source>
        <dbReference type="EMBL" id="MBO8462302.1"/>
    </source>
</evidence>
<dbReference type="EMBL" id="JADIML010000001">
    <property type="protein sequence ID" value="MBO8462302.1"/>
    <property type="molecule type" value="Genomic_DNA"/>
</dbReference>
<keyword evidence="3" id="KW-0804">Transcription</keyword>
<evidence type="ECO:0000256" key="3">
    <source>
        <dbReference type="ARBA" id="ARBA00023163"/>
    </source>
</evidence>
<protein>
    <submittedName>
        <fullName evidence="5">GntR family transcriptional regulator</fullName>
    </submittedName>
</protein>
<comment type="caution">
    <text evidence="5">The sequence shown here is derived from an EMBL/GenBank/DDBJ whole genome shotgun (WGS) entry which is preliminary data.</text>
</comment>
<evidence type="ECO:0000256" key="1">
    <source>
        <dbReference type="ARBA" id="ARBA00023015"/>
    </source>
</evidence>
<dbReference type="InterPro" id="IPR008920">
    <property type="entry name" value="TF_FadR/GntR_C"/>
</dbReference>
<dbReference type="PRINTS" id="PR00035">
    <property type="entry name" value="HTHGNTR"/>
</dbReference>
<dbReference type="PROSITE" id="PS50949">
    <property type="entry name" value="HTH_GNTR"/>
    <property type="match status" value="1"/>
</dbReference>
<dbReference type="InterPro" id="IPR036390">
    <property type="entry name" value="WH_DNA-bd_sf"/>
</dbReference>
<sequence length="219" mass="25281">MAYQSEQAEKYSLRIQVYYKLRDNILNGVYEEGTLLQEIKISEEFGVSRTPVREALKQLELEGLILLIPNKGARVLSISTEDIKDIYEIRSLIEGMAARLAAEKITEEELRKMEETLDLEEFFIMKNNVEGTTGEDSSFHQIMYSSCHSRYLEHILKDFHRYCQMARSKSLASKGRSPKSLEEHRAIFEALKAHDGERAAECATKHVLNSKENLLKYLE</sequence>
<dbReference type="Pfam" id="PF00392">
    <property type="entry name" value="GntR"/>
    <property type="match status" value="1"/>
</dbReference>
<dbReference type="PANTHER" id="PTHR43537">
    <property type="entry name" value="TRANSCRIPTIONAL REGULATOR, GNTR FAMILY"/>
    <property type="match status" value="1"/>
</dbReference>
<dbReference type="InterPro" id="IPR011711">
    <property type="entry name" value="GntR_C"/>
</dbReference>
<evidence type="ECO:0000259" key="4">
    <source>
        <dbReference type="PROSITE" id="PS50949"/>
    </source>
</evidence>
<dbReference type="GO" id="GO:0003700">
    <property type="term" value="F:DNA-binding transcription factor activity"/>
    <property type="evidence" value="ECO:0007669"/>
    <property type="project" value="InterPro"/>
</dbReference>
<dbReference type="InterPro" id="IPR036388">
    <property type="entry name" value="WH-like_DNA-bd_sf"/>
</dbReference>
<name>A0A9D9N6M7_9FIRM</name>
<reference evidence="5" key="1">
    <citation type="submission" date="2020-10" db="EMBL/GenBank/DDBJ databases">
        <authorList>
            <person name="Gilroy R."/>
        </authorList>
    </citation>
    <scope>NUCLEOTIDE SEQUENCE</scope>
    <source>
        <strain evidence="5">E3-2379</strain>
    </source>
</reference>
<dbReference type="Gene3D" id="1.20.120.530">
    <property type="entry name" value="GntR ligand-binding domain-like"/>
    <property type="match status" value="1"/>
</dbReference>
<feature type="domain" description="HTH gntR-type" evidence="4">
    <location>
        <begin position="11"/>
        <end position="78"/>
    </location>
</feature>
<keyword evidence="2" id="KW-0238">DNA-binding</keyword>
<dbReference type="InterPro" id="IPR000524">
    <property type="entry name" value="Tscrpt_reg_HTH_GntR"/>
</dbReference>
<gene>
    <name evidence="5" type="ORF">IAC13_00040</name>
</gene>
<dbReference type="Pfam" id="PF07729">
    <property type="entry name" value="FCD"/>
    <property type="match status" value="1"/>
</dbReference>
<keyword evidence="1" id="KW-0805">Transcription regulation</keyword>
<dbReference type="PANTHER" id="PTHR43537:SF24">
    <property type="entry name" value="GLUCONATE OPERON TRANSCRIPTIONAL REPRESSOR"/>
    <property type="match status" value="1"/>
</dbReference>
<proteinExistence type="predicted"/>
<reference evidence="5" key="2">
    <citation type="journal article" date="2021" name="PeerJ">
        <title>Extensive microbial diversity within the chicken gut microbiome revealed by metagenomics and culture.</title>
        <authorList>
            <person name="Gilroy R."/>
            <person name="Ravi A."/>
            <person name="Getino M."/>
            <person name="Pursley I."/>
            <person name="Horton D.L."/>
            <person name="Alikhan N.F."/>
            <person name="Baker D."/>
            <person name="Gharbi K."/>
            <person name="Hall N."/>
            <person name="Watson M."/>
            <person name="Adriaenssens E.M."/>
            <person name="Foster-Nyarko E."/>
            <person name="Jarju S."/>
            <person name="Secka A."/>
            <person name="Antonio M."/>
            <person name="Oren A."/>
            <person name="Chaudhuri R.R."/>
            <person name="La Ragione R."/>
            <person name="Hildebrand F."/>
            <person name="Pallen M.J."/>
        </authorList>
    </citation>
    <scope>NUCLEOTIDE SEQUENCE</scope>
    <source>
        <strain evidence="5">E3-2379</strain>
    </source>
</reference>
<accession>A0A9D9N6M7</accession>
<dbReference type="GO" id="GO:0003677">
    <property type="term" value="F:DNA binding"/>
    <property type="evidence" value="ECO:0007669"/>
    <property type="project" value="UniProtKB-KW"/>
</dbReference>
<organism evidence="5 6">
    <name type="scientific">Candidatus Scybalomonas excrementavium</name>
    <dbReference type="NCBI Taxonomy" id="2840943"/>
    <lineage>
        <taxon>Bacteria</taxon>
        <taxon>Bacillati</taxon>
        <taxon>Bacillota</taxon>
        <taxon>Clostridia</taxon>
        <taxon>Lachnospirales</taxon>
        <taxon>Lachnospiraceae</taxon>
        <taxon>Lachnospiraceae incertae sedis</taxon>
        <taxon>Candidatus Scybalomonas</taxon>
    </lineage>
</organism>
<dbReference type="SMART" id="SM00345">
    <property type="entry name" value="HTH_GNTR"/>
    <property type="match status" value="1"/>
</dbReference>
<dbReference type="SMART" id="SM00895">
    <property type="entry name" value="FCD"/>
    <property type="match status" value="1"/>
</dbReference>